<protein>
    <submittedName>
        <fullName evidence="1">Uncharacterized protein</fullName>
    </submittedName>
</protein>
<proteinExistence type="predicted"/>
<sequence length="32" mass="3469">MAKPHVCVPGRVPFEITSHARVPGRVLGRVTT</sequence>
<keyword evidence="2" id="KW-1185">Reference proteome</keyword>
<dbReference type="Proteomes" id="UP000032142">
    <property type="component" value="Unassembled WGS sequence"/>
</dbReference>
<dbReference type="EMBL" id="KN414551">
    <property type="protein sequence ID" value="KHG19992.1"/>
    <property type="molecule type" value="Genomic_DNA"/>
</dbReference>
<evidence type="ECO:0000313" key="1">
    <source>
        <dbReference type="EMBL" id="KHG19992.1"/>
    </source>
</evidence>
<evidence type="ECO:0000313" key="2">
    <source>
        <dbReference type="Proteomes" id="UP000032142"/>
    </source>
</evidence>
<reference evidence="2" key="1">
    <citation type="submission" date="2014-09" db="EMBL/GenBank/DDBJ databases">
        <authorList>
            <person name="Mudge J."/>
            <person name="Ramaraj T."/>
            <person name="Lindquist I.E."/>
            <person name="Bharti A.K."/>
            <person name="Sundararajan A."/>
            <person name="Cameron C.T."/>
            <person name="Woodward J.E."/>
            <person name="May G.D."/>
            <person name="Brubaker C."/>
            <person name="Broadhvest J."/>
            <person name="Wilkins T.A."/>
        </authorList>
    </citation>
    <scope>NUCLEOTIDE SEQUENCE</scope>
    <source>
        <strain evidence="2">cv. AKA8401</strain>
    </source>
</reference>
<name>A0A0B0P511_GOSAR</name>
<accession>A0A0B0P511</accession>
<dbReference type="AlphaFoldDB" id="A0A0B0P511"/>
<gene>
    <name evidence="1" type="ORF">F383_26374</name>
</gene>
<organism evidence="1 2">
    <name type="scientific">Gossypium arboreum</name>
    <name type="common">Tree cotton</name>
    <name type="synonym">Gossypium nanking</name>
    <dbReference type="NCBI Taxonomy" id="29729"/>
    <lineage>
        <taxon>Eukaryota</taxon>
        <taxon>Viridiplantae</taxon>
        <taxon>Streptophyta</taxon>
        <taxon>Embryophyta</taxon>
        <taxon>Tracheophyta</taxon>
        <taxon>Spermatophyta</taxon>
        <taxon>Magnoliopsida</taxon>
        <taxon>eudicotyledons</taxon>
        <taxon>Gunneridae</taxon>
        <taxon>Pentapetalae</taxon>
        <taxon>rosids</taxon>
        <taxon>malvids</taxon>
        <taxon>Malvales</taxon>
        <taxon>Malvaceae</taxon>
        <taxon>Malvoideae</taxon>
        <taxon>Gossypium</taxon>
    </lineage>
</organism>